<dbReference type="InterPro" id="IPR029000">
    <property type="entry name" value="Cyclophilin-like_dom_sf"/>
</dbReference>
<dbReference type="PANTHER" id="PTHR11071:SF561">
    <property type="entry name" value="PEPTIDYL-PROLYL CIS-TRANS ISOMERASE D-RELATED"/>
    <property type="match status" value="1"/>
</dbReference>
<dbReference type="GO" id="GO:0006457">
    <property type="term" value="P:protein folding"/>
    <property type="evidence" value="ECO:0007669"/>
    <property type="project" value="TreeGrafter"/>
</dbReference>
<dbReference type="EMBL" id="LGRX02009810">
    <property type="protein sequence ID" value="KAK3271358.1"/>
    <property type="molecule type" value="Genomic_DNA"/>
</dbReference>
<name>A0AAE0G4U4_9CHLO</name>
<dbReference type="PRINTS" id="PR00153">
    <property type="entry name" value="CSAPPISMRASE"/>
</dbReference>
<accession>A0AAE0G4U4</accession>
<evidence type="ECO:0000313" key="4">
    <source>
        <dbReference type="EMBL" id="KAK3271358.1"/>
    </source>
</evidence>
<keyword evidence="5" id="KW-1185">Reference proteome</keyword>
<dbReference type="GO" id="GO:0005737">
    <property type="term" value="C:cytoplasm"/>
    <property type="evidence" value="ECO:0007669"/>
    <property type="project" value="TreeGrafter"/>
</dbReference>
<reference evidence="4 5" key="1">
    <citation type="journal article" date="2015" name="Genome Biol. Evol.">
        <title>Comparative Genomics of a Bacterivorous Green Alga Reveals Evolutionary Causalities and Consequences of Phago-Mixotrophic Mode of Nutrition.</title>
        <authorList>
            <person name="Burns J.A."/>
            <person name="Paasch A."/>
            <person name="Narechania A."/>
            <person name="Kim E."/>
        </authorList>
    </citation>
    <scope>NUCLEOTIDE SEQUENCE [LARGE SCALE GENOMIC DNA]</scope>
    <source>
        <strain evidence="4 5">PLY_AMNH</strain>
    </source>
</reference>
<comment type="function">
    <text evidence="2">PPIases accelerate the folding of proteins. It catalyzes the cis-trans isomerization of proline imidic peptide bonds in oligopeptides.</text>
</comment>
<evidence type="ECO:0000313" key="5">
    <source>
        <dbReference type="Proteomes" id="UP001190700"/>
    </source>
</evidence>
<dbReference type="SUPFAM" id="SSF50891">
    <property type="entry name" value="Cyclophilin-like"/>
    <property type="match status" value="1"/>
</dbReference>
<feature type="domain" description="PPIase cyclophilin-type" evidence="3">
    <location>
        <begin position="104"/>
        <end position="269"/>
    </location>
</feature>
<dbReference type="EC" id="5.2.1.8" evidence="2"/>
<comment type="caution">
    <text evidence="4">The sequence shown here is derived from an EMBL/GenBank/DDBJ whole genome shotgun (WGS) entry which is preliminary data.</text>
</comment>
<evidence type="ECO:0000259" key="3">
    <source>
        <dbReference type="PROSITE" id="PS50072"/>
    </source>
</evidence>
<dbReference type="InterPro" id="IPR002130">
    <property type="entry name" value="Cyclophilin-type_PPIase_dom"/>
</dbReference>
<comment type="similarity">
    <text evidence="1 2">Belongs to the cyclophilin-type PPIase family.</text>
</comment>
<dbReference type="GO" id="GO:0003755">
    <property type="term" value="F:peptidyl-prolyl cis-trans isomerase activity"/>
    <property type="evidence" value="ECO:0007669"/>
    <property type="project" value="UniProtKB-UniRule"/>
</dbReference>
<comment type="catalytic activity">
    <reaction evidence="2">
        <text>[protein]-peptidylproline (omega=180) = [protein]-peptidylproline (omega=0)</text>
        <dbReference type="Rhea" id="RHEA:16237"/>
        <dbReference type="Rhea" id="RHEA-COMP:10747"/>
        <dbReference type="Rhea" id="RHEA-COMP:10748"/>
        <dbReference type="ChEBI" id="CHEBI:83833"/>
        <dbReference type="ChEBI" id="CHEBI:83834"/>
        <dbReference type="EC" id="5.2.1.8"/>
    </reaction>
</comment>
<dbReference type="Gene3D" id="2.40.100.10">
    <property type="entry name" value="Cyclophilin-like"/>
    <property type="match status" value="1"/>
</dbReference>
<proteinExistence type="inferred from homology"/>
<dbReference type="Pfam" id="PF00160">
    <property type="entry name" value="Pro_isomerase"/>
    <property type="match status" value="1"/>
</dbReference>
<evidence type="ECO:0000256" key="2">
    <source>
        <dbReference type="RuleBase" id="RU363019"/>
    </source>
</evidence>
<gene>
    <name evidence="4" type="ORF">CYMTET_20283</name>
</gene>
<sequence length="271" mass="29661">MSLNQSESTSVFRLCLNTDLTRLSRFPRDTVANQNTEKSTPRIPWLRLEKSSGKNPQKIHMSSSSLGLIFCKQKFSPPYFQNNLEINFSIIYTRREDPGNPHVFFDITIDGQAIGRIEFKLYAKDAPNAAENFRALSTGEKGTVPRGHEGAGKQYSFKGQRFYRIIDRFINQAGAGTDSVFGGSFKDDPGGLALKHDRAGLLSMANGGPDTNTSHFSIVVAAAPHLNGKYTVFGEVVAGMDVVTKINQLANKGSDRSPRGVAVIADCGQLN</sequence>
<dbReference type="PANTHER" id="PTHR11071">
    <property type="entry name" value="PEPTIDYL-PROLYL CIS-TRANS ISOMERASE"/>
    <property type="match status" value="1"/>
</dbReference>
<keyword evidence="2" id="KW-0413">Isomerase</keyword>
<organism evidence="4 5">
    <name type="scientific">Cymbomonas tetramitiformis</name>
    <dbReference type="NCBI Taxonomy" id="36881"/>
    <lineage>
        <taxon>Eukaryota</taxon>
        <taxon>Viridiplantae</taxon>
        <taxon>Chlorophyta</taxon>
        <taxon>Pyramimonadophyceae</taxon>
        <taxon>Pyramimonadales</taxon>
        <taxon>Pyramimonadaceae</taxon>
        <taxon>Cymbomonas</taxon>
    </lineage>
</organism>
<dbReference type="AlphaFoldDB" id="A0AAE0G4U4"/>
<dbReference type="PROSITE" id="PS50072">
    <property type="entry name" value="CSA_PPIASE_2"/>
    <property type="match status" value="1"/>
</dbReference>
<dbReference type="Proteomes" id="UP001190700">
    <property type="component" value="Unassembled WGS sequence"/>
</dbReference>
<keyword evidence="2" id="KW-0697">Rotamase</keyword>
<protein>
    <recommendedName>
        <fullName evidence="2">Peptidyl-prolyl cis-trans isomerase</fullName>
        <shortName evidence="2">PPIase</shortName>
        <ecNumber evidence="2">5.2.1.8</ecNumber>
    </recommendedName>
</protein>
<evidence type="ECO:0000256" key="1">
    <source>
        <dbReference type="ARBA" id="ARBA00007365"/>
    </source>
</evidence>
<dbReference type="GO" id="GO:0016018">
    <property type="term" value="F:cyclosporin A binding"/>
    <property type="evidence" value="ECO:0007669"/>
    <property type="project" value="TreeGrafter"/>
</dbReference>